<feature type="domain" description="AMP-dependent synthetase/ligase" evidence="2">
    <location>
        <begin position="2"/>
        <end position="328"/>
    </location>
</feature>
<dbReference type="Gene3D" id="2.30.38.10">
    <property type="entry name" value="Luciferase, Domain 3"/>
    <property type="match status" value="1"/>
</dbReference>
<evidence type="ECO:0000256" key="1">
    <source>
        <dbReference type="ARBA" id="ARBA00022723"/>
    </source>
</evidence>
<evidence type="ECO:0000259" key="2">
    <source>
        <dbReference type="Pfam" id="PF00501"/>
    </source>
</evidence>
<protein>
    <submittedName>
        <fullName evidence="4">Amino acid adenylation domain-containing protein</fullName>
    </submittedName>
</protein>
<name>A0ABU0IJT4_9HYPH</name>
<dbReference type="CDD" id="cd12117">
    <property type="entry name" value="A_NRPS_Srf_like"/>
    <property type="match status" value="1"/>
</dbReference>
<dbReference type="Proteomes" id="UP001235269">
    <property type="component" value="Unassembled WGS sequence"/>
</dbReference>
<dbReference type="RefSeq" id="WP_307160563.1">
    <property type="nucleotide sequence ID" value="NZ_JAUSWH010000042.1"/>
</dbReference>
<reference evidence="4 5" key="1">
    <citation type="submission" date="2023-07" db="EMBL/GenBank/DDBJ databases">
        <title>Genomic Encyclopedia of Type Strains, Phase IV (KMG-IV): sequencing the most valuable type-strain genomes for metagenomic binning, comparative biology and taxonomic classification.</title>
        <authorList>
            <person name="Goeker M."/>
        </authorList>
    </citation>
    <scope>NUCLEOTIDE SEQUENCE [LARGE SCALE GENOMIC DNA]</scope>
    <source>
        <strain evidence="4 5">DSM 100301</strain>
    </source>
</reference>
<dbReference type="SUPFAM" id="SSF56801">
    <property type="entry name" value="Acetyl-CoA synthetase-like"/>
    <property type="match status" value="1"/>
</dbReference>
<comment type="caution">
    <text evidence="4">The sequence shown here is derived from an EMBL/GenBank/DDBJ whole genome shotgun (WGS) entry which is preliminary data.</text>
</comment>
<dbReference type="Pfam" id="PF13193">
    <property type="entry name" value="AMP-binding_C"/>
    <property type="match status" value="1"/>
</dbReference>
<evidence type="ECO:0000313" key="4">
    <source>
        <dbReference type="EMBL" id="MDQ0458489.1"/>
    </source>
</evidence>
<dbReference type="PANTHER" id="PTHR45527:SF1">
    <property type="entry name" value="FATTY ACID SYNTHASE"/>
    <property type="match status" value="1"/>
</dbReference>
<organism evidence="4 5">
    <name type="scientific">Rhizobium paknamense</name>
    <dbReference type="NCBI Taxonomy" id="1206817"/>
    <lineage>
        <taxon>Bacteria</taxon>
        <taxon>Pseudomonadati</taxon>
        <taxon>Pseudomonadota</taxon>
        <taxon>Alphaproteobacteria</taxon>
        <taxon>Hyphomicrobiales</taxon>
        <taxon>Rhizobiaceae</taxon>
        <taxon>Rhizobium/Agrobacterium group</taxon>
        <taxon>Rhizobium</taxon>
    </lineage>
</organism>
<dbReference type="Pfam" id="PF00501">
    <property type="entry name" value="AMP-binding"/>
    <property type="match status" value="1"/>
</dbReference>
<dbReference type="Gene3D" id="3.30.300.30">
    <property type="match status" value="1"/>
</dbReference>
<gene>
    <name evidence="4" type="ORF">QO005_004858</name>
</gene>
<proteinExistence type="predicted"/>
<dbReference type="NCBIfam" id="TIGR01733">
    <property type="entry name" value="AA-adenyl-dom"/>
    <property type="match status" value="1"/>
</dbReference>
<dbReference type="PROSITE" id="PS00455">
    <property type="entry name" value="AMP_BINDING"/>
    <property type="match status" value="1"/>
</dbReference>
<feature type="domain" description="AMP-binding enzyme C-terminal" evidence="3">
    <location>
        <begin position="386"/>
        <end position="461"/>
    </location>
</feature>
<keyword evidence="1" id="KW-0479">Metal-binding</keyword>
<feature type="non-terminal residue" evidence="4">
    <location>
        <position position="1"/>
    </location>
</feature>
<dbReference type="Gene3D" id="3.40.50.980">
    <property type="match status" value="2"/>
</dbReference>
<sequence>EQKLTYQELNARANQLAHHLIGLGVGPEDIVGIDLELSPDFIVAILASLKCGSAYFPLSKAMPPMKLLNVLEQSAPRLIITDKWSLKDRNYGNMPLVLEQHVSRLTRSDNPIFPQRPHSTAYLMYTSGSTGSSKGIAISQFSVAALALDPKWHNKLRRRFLVHSISSFDASTFEIWVALLNGDTLIIAPSKTSTDIRLLAQLIKEQDVDAAFLTTGLLQLVAESHSYLVDGIKYLWTGGDAMSSVTARTLQNHYPRLHVTNLYGPTEITTCATSFEVLPQQNLFEAVPIGSPLANTQVYVLDDWLRPVPVGVRGELYIAGAGLARGYLGRPDLTSERFVANPFGAAGSRMYRTGDLARWRSDGVLDFLGRADHQVKIRGFRIEPGEVEAALTSRSSVGQAVVVAREDQNAQKQLVGYVIPASGYVLDPTQLRRELATELPDYMVPAAIVVLDQLPLTPNGKLDR</sequence>
<feature type="non-terminal residue" evidence="4">
    <location>
        <position position="464"/>
    </location>
</feature>
<keyword evidence="5" id="KW-1185">Reference proteome</keyword>
<accession>A0ABU0IJT4</accession>
<dbReference type="InterPro" id="IPR025110">
    <property type="entry name" value="AMP-bd_C"/>
</dbReference>
<dbReference type="InterPro" id="IPR020845">
    <property type="entry name" value="AMP-binding_CS"/>
</dbReference>
<dbReference type="PANTHER" id="PTHR45527">
    <property type="entry name" value="NONRIBOSOMAL PEPTIDE SYNTHETASE"/>
    <property type="match status" value="1"/>
</dbReference>
<evidence type="ECO:0000313" key="5">
    <source>
        <dbReference type="Proteomes" id="UP001235269"/>
    </source>
</evidence>
<evidence type="ECO:0000259" key="3">
    <source>
        <dbReference type="Pfam" id="PF13193"/>
    </source>
</evidence>
<dbReference type="InterPro" id="IPR010071">
    <property type="entry name" value="AA_adenyl_dom"/>
</dbReference>
<dbReference type="InterPro" id="IPR045851">
    <property type="entry name" value="AMP-bd_C_sf"/>
</dbReference>
<dbReference type="InterPro" id="IPR000873">
    <property type="entry name" value="AMP-dep_synth/lig_dom"/>
</dbReference>
<dbReference type="EMBL" id="JAUSWH010000042">
    <property type="protein sequence ID" value="MDQ0458489.1"/>
    <property type="molecule type" value="Genomic_DNA"/>
</dbReference>